<dbReference type="EMBL" id="PUIB01000006">
    <property type="protein sequence ID" value="PQO41124.1"/>
    <property type="molecule type" value="Genomic_DNA"/>
</dbReference>
<name>A0A2S8GAK3_9BACT</name>
<evidence type="ECO:0000313" key="3">
    <source>
        <dbReference type="EMBL" id="PQO41124.1"/>
    </source>
</evidence>
<keyword evidence="1" id="KW-1133">Transmembrane helix</keyword>
<feature type="transmembrane region" description="Helical" evidence="1">
    <location>
        <begin position="86"/>
        <end position="103"/>
    </location>
</feature>
<evidence type="ECO:0000259" key="2">
    <source>
        <dbReference type="Pfam" id="PF03779"/>
    </source>
</evidence>
<dbReference type="InterPro" id="IPR005530">
    <property type="entry name" value="SPW"/>
</dbReference>
<keyword evidence="1" id="KW-0472">Membrane</keyword>
<feature type="transmembrane region" description="Helical" evidence="1">
    <location>
        <begin position="55"/>
        <end position="74"/>
    </location>
</feature>
<comment type="caution">
    <text evidence="3">The sequence shown here is derived from an EMBL/GenBank/DDBJ whole genome shotgun (WGS) entry which is preliminary data.</text>
</comment>
<sequence length="114" mass="12980">MWARVTEFMLGCWMLCSPFIFRGENRGDTPEIWDFAAGFLILTFALLSYWERTRYAHVGTLLLSIGMVFGPRLALAPHIPPAGENFMMIGLLLLMFALVPNQATHPPHAWRSRT</sequence>
<dbReference type="Pfam" id="PF03779">
    <property type="entry name" value="SPW"/>
    <property type="match status" value="1"/>
</dbReference>
<accession>A0A2S8GAK3</accession>
<dbReference type="OrthoDB" id="272406at2"/>
<proteinExistence type="predicted"/>
<dbReference type="AlphaFoldDB" id="A0A2S8GAK3"/>
<feature type="domain" description="SPW repeat-containing integral membrane" evidence="2">
    <location>
        <begin position="2"/>
        <end position="98"/>
    </location>
</feature>
<dbReference type="Proteomes" id="UP000239388">
    <property type="component" value="Unassembled WGS sequence"/>
</dbReference>
<dbReference type="RefSeq" id="WP_105351820.1">
    <property type="nucleotide sequence ID" value="NZ_PUIB01000006.1"/>
</dbReference>
<reference evidence="3 4" key="1">
    <citation type="submission" date="2018-02" db="EMBL/GenBank/DDBJ databases">
        <title>Comparative genomes isolates from brazilian mangrove.</title>
        <authorList>
            <person name="Araujo J.E."/>
            <person name="Taketani R.G."/>
            <person name="Silva M.C.P."/>
            <person name="Loureco M.V."/>
            <person name="Andreote F.D."/>
        </authorList>
    </citation>
    <scope>NUCLEOTIDE SEQUENCE [LARGE SCALE GENOMIC DNA]</scope>
    <source>
        <strain evidence="3 4">NAP PRIS-MGV</strain>
    </source>
</reference>
<feature type="transmembrane region" description="Helical" evidence="1">
    <location>
        <begin position="32"/>
        <end position="50"/>
    </location>
</feature>
<organism evidence="3 4">
    <name type="scientific">Blastopirellula marina</name>
    <dbReference type="NCBI Taxonomy" id="124"/>
    <lineage>
        <taxon>Bacteria</taxon>
        <taxon>Pseudomonadati</taxon>
        <taxon>Planctomycetota</taxon>
        <taxon>Planctomycetia</taxon>
        <taxon>Pirellulales</taxon>
        <taxon>Pirellulaceae</taxon>
        <taxon>Blastopirellula</taxon>
    </lineage>
</organism>
<keyword evidence="1" id="KW-0812">Transmembrane</keyword>
<evidence type="ECO:0000313" key="4">
    <source>
        <dbReference type="Proteomes" id="UP000239388"/>
    </source>
</evidence>
<protein>
    <recommendedName>
        <fullName evidence="2">SPW repeat-containing integral membrane domain-containing protein</fullName>
    </recommendedName>
</protein>
<evidence type="ECO:0000256" key="1">
    <source>
        <dbReference type="SAM" id="Phobius"/>
    </source>
</evidence>
<gene>
    <name evidence="3" type="ORF">C5Y98_03975</name>
</gene>